<accession>A0A0F7GIA4</accession>
<dbReference type="CDD" id="cd00051">
    <property type="entry name" value="EFh"/>
    <property type="match status" value="1"/>
</dbReference>
<dbReference type="SMART" id="SM00054">
    <property type="entry name" value="EFh"/>
    <property type="match status" value="4"/>
</dbReference>
<feature type="domain" description="EF-hand" evidence="3">
    <location>
        <begin position="120"/>
        <end position="150"/>
    </location>
</feature>
<feature type="domain" description="EF-hand" evidence="3">
    <location>
        <begin position="84"/>
        <end position="119"/>
    </location>
</feature>
<dbReference type="FunFam" id="1.10.238.10:FF:000527">
    <property type="entry name" value="Calmodulin-3"/>
    <property type="match status" value="1"/>
</dbReference>
<feature type="domain" description="EF-hand" evidence="3">
    <location>
        <begin position="47"/>
        <end position="82"/>
    </location>
</feature>
<evidence type="ECO:0000313" key="4">
    <source>
        <dbReference type="EMBL" id="AKG55584.1"/>
    </source>
</evidence>
<dbReference type="PROSITE" id="PS50222">
    <property type="entry name" value="EF_HAND_2"/>
    <property type="match status" value="4"/>
</dbReference>
<dbReference type="GO" id="GO:0005509">
    <property type="term" value="F:calcium ion binding"/>
    <property type="evidence" value="ECO:0007669"/>
    <property type="project" value="InterPro"/>
</dbReference>
<dbReference type="AlphaFoldDB" id="A0A0F7GIA4"/>
<sequence length="150" mass="16872">MTRGSVDFTEETIKEFREAFALFDKDGDGSISVAELGTVMRNMGQNPTDTELQQMISEVDADGNGLIDFAEFVTLMARKMNNTDRDAEIREAFSVFDKDGSGKISSDELRQIMKSLGEDLTEEEIQQMIREADTNGDGEIDYEEFVRMLS</sequence>
<dbReference type="Gene3D" id="1.10.238.10">
    <property type="entry name" value="EF-hand"/>
    <property type="match status" value="3"/>
</dbReference>
<dbReference type="PRINTS" id="PR00450">
    <property type="entry name" value="RECOVERIN"/>
</dbReference>
<dbReference type="SUPFAM" id="SSF47473">
    <property type="entry name" value="EF-hand"/>
    <property type="match status" value="1"/>
</dbReference>
<gene>
    <name evidence="5" type="primary">CaM1</name>
</gene>
<dbReference type="EMBL" id="KP323265">
    <property type="protein sequence ID" value="AKJ66825.1"/>
    <property type="molecule type" value="Genomic_DNA"/>
</dbReference>
<dbReference type="PROSITE" id="PS00018">
    <property type="entry name" value="EF_HAND_1"/>
    <property type="match status" value="4"/>
</dbReference>
<dbReference type="EMBL" id="KP283462">
    <property type="protein sequence ID" value="AKG55583.1"/>
    <property type="molecule type" value="mRNA"/>
</dbReference>
<dbReference type="InterPro" id="IPR002048">
    <property type="entry name" value="EF_hand_dom"/>
</dbReference>
<dbReference type="Pfam" id="PF13499">
    <property type="entry name" value="EF-hand_7"/>
    <property type="match status" value="2"/>
</dbReference>
<evidence type="ECO:0000313" key="5">
    <source>
        <dbReference type="EMBL" id="AKG55585.1"/>
    </source>
</evidence>
<organism evidence="5">
    <name type="scientific">Gracilariopsis lemaneiformis</name>
    <name type="common">Red alga</name>
    <name type="synonym">Gracilaria lemaneiformis</name>
    <dbReference type="NCBI Taxonomy" id="2782"/>
    <lineage>
        <taxon>Eukaryota</taxon>
        <taxon>Rhodophyta</taxon>
        <taxon>Florideophyceae</taxon>
        <taxon>Rhodymeniophycidae</taxon>
        <taxon>Gracilariales</taxon>
        <taxon>Gracilariaceae</taxon>
        <taxon>Gracilariopsis</taxon>
    </lineage>
</organism>
<evidence type="ECO:0000259" key="3">
    <source>
        <dbReference type="PROSITE" id="PS50222"/>
    </source>
</evidence>
<dbReference type="EMBL" id="KP283467">
    <property type="protein sequence ID" value="AKG55585.1"/>
    <property type="molecule type" value="mRNA"/>
</dbReference>
<evidence type="ECO:0000256" key="2">
    <source>
        <dbReference type="ARBA" id="ARBA00022837"/>
    </source>
</evidence>
<reference evidence="6" key="2">
    <citation type="journal article" date="2016" name="J. Appl. Phycol.">
        <title>Cloning and transcription analysis of six members of calmodulin family in gracilaria lemaneiformis under heat shock.</title>
        <authorList>
            <person name="Liu Y."/>
            <person name="Zhang X."/>
            <person name="Sun H."/>
            <person name="Yang Q."/>
            <person name="Zang X."/>
            <person name="Zhang X."/>
            <person name="Tan Y."/>
        </authorList>
    </citation>
    <scope>NUCLEOTIDE SEQUENCE</scope>
</reference>
<reference evidence="5" key="1">
    <citation type="submission" date="2014-12" db="EMBL/GenBank/DDBJ databases">
        <title>Cloning and transcription analysis of six members of calmodulin family in Gracilariopsis lemaneiformis under heat shock.</title>
        <authorList>
            <person name="Liu Y."/>
        </authorList>
    </citation>
    <scope>NUCLEOTIDE SEQUENCE</scope>
    <source>
        <strain evidence="5">07-2</strain>
        <strain evidence="4">981</strain>
    </source>
</reference>
<dbReference type="InterPro" id="IPR011992">
    <property type="entry name" value="EF-hand-dom_pair"/>
</dbReference>
<evidence type="ECO:0000256" key="1">
    <source>
        <dbReference type="ARBA" id="ARBA00022737"/>
    </source>
</evidence>
<dbReference type="GO" id="GO:0016460">
    <property type="term" value="C:myosin II complex"/>
    <property type="evidence" value="ECO:0007669"/>
    <property type="project" value="TreeGrafter"/>
</dbReference>
<feature type="domain" description="EF-hand" evidence="3">
    <location>
        <begin position="11"/>
        <end position="46"/>
    </location>
</feature>
<dbReference type="EMBL" id="KP323268">
    <property type="protein sequence ID" value="AKJ66827.1"/>
    <property type="molecule type" value="Genomic_DNA"/>
</dbReference>
<keyword evidence="2" id="KW-0106">Calcium</keyword>
<dbReference type="PANTHER" id="PTHR23048">
    <property type="entry name" value="MYOSIN LIGHT CHAIN 1, 3"/>
    <property type="match status" value="1"/>
</dbReference>
<dbReference type="PANTHER" id="PTHR23048:SF0">
    <property type="entry name" value="CALMODULIN LIKE 3"/>
    <property type="match status" value="1"/>
</dbReference>
<evidence type="ECO:0000313" key="6">
    <source>
        <dbReference type="EMBL" id="AKJ66825.1"/>
    </source>
</evidence>
<keyword evidence="1" id="KW-0677">Repeat</keyword>
<dbReference type="EMBL" id="KP283465">
    <property type="protein sequence ID" value="AKG55584.1"/>
    <property type="molecule type" value="mRNA"/>
</dbReference>
<proteinExistence type="evidence at transcript level"/>
<name>A0A0F7GIA4_GRALE</name>
<dbReference type="InterPro" id="IPR018247">
    <property type="entry name" value="EF_Hand_1_Ca_BS"/>
</dbReference>
<dbReference type="EMBL" id="KP323267">
    <property type="protein sequence ID" value="AKJ66826.1"/>
    <property type="molecule type" value="Genomic_DNA"/>
</dbReference>
<protein>
    <submittedName>
        <fullName evidence="5">Calmodulin 1</fullName>
    </submittedName>
</protein>
<dbReference type="InterPro" id="IPR050230">
    <property type="entry name" value="CALM/Myosin/TropC-like"/>
</dbReference>